<comment type="caution">
    <text evidence="2">The sequence shown here is derived from an EMBL/GenBank/DDBJ whole genome shotgun (WGS) entry which is preliminary data.</text>
</comment>
<feature type="compositionally biased region" description="Acidic residues" evidence="1">
    <location>
        <begin position="152"/>
        <end position="168"/>
    </location>
</feature>
<feature type="region of interest" description="Disordered" evidence="1">
    <location>
        <begin position="51"/>
        <end position="71"/>
    </location>
</feature>
<dbReference type="EMBL" id="JANEYF010005690">
    <property type="protein sequence ID" value="KAJ8927319.1"/>
    <property type="molecule type" value="Genomic_DNA"/>
</dbReference>
<accession>A0AAV8WLI5</accession>
<evidence type="ECO:0000313" key="3">
    <source>
        <dbReference type="Proteomes" id="UP001162156"/>
    </source>
</evidence>
<sequence>MMKTEKKVIIKVESQDKQENAKTTRRTLKVLQRAATDKENLVGRPQTFKDAKAASDFEKSEAKRKKPLMQNKSVQTGECIITAEDLTSDEPSADYWRRLAETRGESLNKSFKEIEDLKSNIEVLQEENKICKELLDESKNLVEVLQEMLNEKDDDDDVDEQAAEGSSD</sequence>
<evidence type="ECO:0008006" key="4">
    <source>
        <dbReference type="Google" id="ProtNLM"/>
    </source>
</evidence>
<dbReference type="GO" id="GO:0006275">
    <property type="term" value="P:regulation of DNA replication"/>
    <property type="evidence" value="ECO:0007669"/>
    <property type="project" value="InterPro"/>
</dbReference>
<dbReference type="InterPro" id="IPR022786">
    <property type="entry name" value="Geminin/Multicilin"/>
</dbReference>
<dbReference type="Pfam" id="PF07412">
    <property type="entry name" value="Geminin"/>
    <property type="match status" value="1"/>
</dbReference>
<proteinExistence type="predicted"/>
<dbReference type="Gene3D" id="1.20.5.1180">
    <property type="entry name" value="Geminin coiled-coil domain"/>
    <property type="match status" value="1"/>
</dbReference>
<dbReference type="AlphaFoldDB" id="A0AAV8WLI5"/>
<reference evidence="2" key="1">
    <citation type="journal article" date="2023" name="Insect Mol. Biol.">
        <title>Genome sequencing provides insights into the evolution of gene families encoding plant cell wall-degrading enzymes in longhorned beetles.</title>
        <authorList>
            <person name="Shin N.R."/>
            <person name="Okamura Y."/>
            <person name="Kirsch R."/>
            <person name="Pauchet Y."/>
        </authorList>
    </citation>
    <scope>NUCLEOTIDE SEQUENCE</scope>
    <source>
        <strain evidence="2">RBIC_L_NR</strain>
    </source>
</reference>
<dbReference type="Proteomes" id="UP001162156">
    <property type="component" value="Unassembled WGS sequence"/>
</dbReference>
<organism evidence="2 3">
    <name type="scientific">Rhamnusium bicolor</name>
    <dbReference type="NCBI Taxonomy" id="1586634"/>
    <lineage>
        <taxon>Eukaryota</taxon>
        <taxon>Metazoa</taxon>
        <taxon>Ecdysozoa</taxon>
        <taxon>Arthropoda</taxon>
        <taxon>Hexapoda</taxon>
        <taxon>Insecta</taxon>
        <taxon>Pterygota</taxon>
        <taxon>Neoptera</taxon>
        <taxon>Endopterygota</taxon>
        <taxon>Coleoptera</taxon>
        <taxon>Polyphaga</taxon>
        <taxon>Cucujiformia</taxon>
        <taxon>Chrysomeloidea</taxon>
        <taxon>Cerambycidae</taxon>
        <taxon>Lepturinae</taxon>
        <taxon>Rhagiini</taxon>
        <taxon>Rhamnusium</taxon>
    </lineage>
</organism>
<dbReference type="SUPFAM" id="SSF111469">
    <property type="entry name" value="Geminin coiled-coil domain"/>
    <property type="match status" value="1"/>
</dbReference>
<feature type="region of interest" description="Disordered" evidence="1">
    <location>
        <begin position="149"/>
        <end position="168"/>
    </location>
</feature>
<evidence type="ECO:0000313" key="2">
    <source>
        <dbReference type="EMBL" id="KAJ8927319.1"/>
    </source>
</evidence>
<evidence type="ECO:0000256" key="1">
    <source>
        <dbReference type="SAM" id="MobiDB-lite"/>
    </source>
</evidence>
<gene>
    <name evidence="2" type="ORF">NQ314_020233</name>
</gene>
<name>A0AAV8WLI5_9CUCU</name>
<keyword evidence="3" id="KW-1185">Reference proteome</keyword>
<protein>
    <recommendedName>
        <fullName evidence="4">Geminin</fullName>
    </recommendedName>
</protein>
<feature type="compositionally biased region" description="Basic and acidic residues" evidence="1">
    <location>
        <begin position="51"/>
        <end position="61"/>
    </location>
</feature>